<evidence type="ECO:0000256" key="12">
    <source>
        <dbReference type="ARBA" id="ARBA00023136"/>
    </source>
</evidence>
<dbReference type="SUPFAM" id="SSF54452">
    <property type="entry name" value="MHC antigen-recognition domain"/>
    <property type="match status" value="1"/>
</dbReference>
<dbReference type="PROSITE" id="PS50835">
    <property type="entry name" value="IG_LIKE"/>
    <property type="match status" value="1"/>
</dbReference>
<dbReference type="GeneID" id="101584320"/>
<dbReference type="AlphaFoldDB" id="A0A6P6F148"/>
<keyword evidence="8" id="KW-0967">Endosome</keyword>
<dbReference type="InterPro" id="IPR013783">
    <property type="entry name" value="Ig-like_fold"/>
</dbReference>
<evidence type="ECO:0000256" key="5">
    <source>
        <dbReference type="ARBA" id="ARBA00006909"/>
    </source>
</evidence>
<dbReference type="GO" id="GO:0009897">
    <property type="term" value="C:external side of plasma membrane"/>
    <property type="evidence" value="ECO:0007669"/>
    <property type="project" value="TreeGrafter"/>
</dbReference>
<evidence type="ECO:0000256" key="11">
    <source>
        <dbReference type="ARBA" id="ARBA00023130"/>
    </source>
</evidence>
<feature type="domain" description="Ig-like" evidence="16">
    <location>
        <begin position="72"/>
        <end position="160"/>
    </location>
</feature>
<dbReference type="Pfam" id="PF00129">
    <property type="entry name" value="MHC_I"/>
    <property type="match status" value="1"/>
</dbReference>
<dbReference type="Gene3D" id="3.30.500.10">
    <property type="entry name" value="MHC class I-like antigen recognition-like"/>
    <property type="match status" value="1"/>
</dbReference>
<dbReference type="InterPro" id="IPR050208">
    <property type="entry name" value="MHC_class-I_related"/>
</dbReference>
<dbReference type="Pfam" id="PF07654">
    <property type="entry name" value="C1-set"/>
    <property type="match status" value="1"/>
</dbReference>
<dbReference type="GO" id="GO:0005615">
    <property type="term" value="C:extracellular space"/>
    <property type="evidence" value="ECO:0007669"/>
    <property type="project" value="TreeGrafter"/>
</dbReference>
<dbReference type="GO" id="GO:0001916">
    <property type="term" value="P:positive regulation of T cell mediated cytotoxicity"/>
    <property type="evidence" value="ECO:0007669"/>
    <property type="project" value="TreeGrafter"/>
</dbReference>
<evidence type="ECO:0000259" key="16">
    <source>
        <dbReference type="PROSITE" id="PS50835"/>
    </source>
</evidence>
<evidence type="ECO:0000256" key="10">
    <source>
        <dbReference type="ARBA" id="ARBA00022989"/>
    </source>
</evidence>
<evidence type="ECO:0000313" key="18">
    <source>
        <dbReference type="RefSeq" id="XP_023578194.1"/>
    </source>
</evidence>
<evidence type="ECO:0000256" key="13">
    <source>
        <dbReference type="ARBA" id="ARBA00023180"/>
    </source>
</evidence>
<dbReference type="FunFam" id="2.60.40.10:FF:000014">
    <property type="entry name" value="H-2 class I histocompatibility antigen, alpha chain"/>
    <property type="match status" value="1"/>
</dbReference>
<keyword evidence="10 15" id="KW-1133">Transmembrane helix</keyword>
<dbReference type="InterPro" id="IPR003597">
    <property type="entry name" value="Ig_C1-set"/>
</dbReference>
<dbReference type="InterPro" id="IPR003006">
    <property type="entry name" value="Ig/MHC_CS"/>
</dbReference>
<name>A0A6P6F148_OCTDE</name>
<evidence type="ECO:0000256" key="2">
    <source>
        <dbReference type="ARBA" id="ARBA00004177"/>
    </source>
</evidence>
<dbReference type="GO" id="GO:0002486">
    <property type="term" value="P:antigen processing and presentation of endogenous peptide antigen via MHC class I via ER pathway, TAP-independent"/>
    <property type="evidence" value="ECO:0007669"/>
    <property type="project" value="TreeGrafter"/>
</dbReference>
<gene>
    <name evidence="18" type="primary">LOC101584320</name>
</gene>
<dbReference type="GO" id="GO:0030670">
    <property type="term" value="C:phagocytic vesicle membrane"/>
    <property type="evidence" value="ECO:0007669"/>
    <property type="project" value="UniProtKB-ARBA"/>
</dbReference>
<feature type="transmembrane region" description="Helical" evidence="15">
    <location>
        <begin position="171"/>
        <end position="195"/>
    </location>
</feature>
<dbReference type="InterPro" id="IPR036179">
    <property type="entry name" value="Ig-like_dom_sf"/>
</dbReference>
<protein>
    <submittedName>
        <fullName evidence="18">HLA class I histocompatibility antigen, B-37 alpha chain-like</fullName>
    </submittedName>
</protein>
<dbReference type="InterPro" id="IPR037055">
    <property type="entry name" value="MHC_I-like_Ag-recog_sf"/>
</dbReference>
<dbReference type="InterPro" id="IPR011161">
    <property type="entry name" value="MHC_I-like_Ag-recog"/>
</dbReference>
<dbReference type="InterPro" id="IPR011162">
    <property type="entry name" value="MHC_I/II-like_Ag-recog"/>
</dbReference>
<dbReference type="GO" id="GO:0098553">
    <property type="term" value="C:lumenal side of endoplasmic reticulum membrane"/>
    <property type="evidence" value="ECO:0007669"/>
    <property type="project" value="UniProtKB-ARBA"/>
</dbReference>
<dbReference type="PANTHER" id="PTHR16675">
    <property type="entry name" value="MHC CLASS I-RELATED"/>
    <property type="match status" value="1"/>
</dbReference>
<dbReference type="Proteomes" id="UP000515203">
    <property type="component" value="Unplaced"/>
</dbReference>
<dbReference type="CDD" id="cd07698">
    <property type="entry name" value="IgC1_MHC_I_alpha3"/>
    <property type="match status" value="1"/>
</dbReference>
<evidence type="ECO:0000256" key="14">
    <source>
        <dbReference type="ARBA" id="ARBA00023319"/>
    </source>
</evidence>
<dbReference type="OrthoDB" id="9447187at2759"/>
<keyword evidence="17" id="KW-1185">Reference proteome</keyword>
<proteinExistence type="inferred from homology"/>
<dbReference type="GO" id="GO:0042605">
    <property type="term" value="F:peptide antigen binding"/>
    <property type="evidence" value="ECO:0007669"/>
    <property type="project" value="TreeGrafter"/>
</dbReference>
<evidence type="ECO:0000256" key="15">
    <source>
        <dbReference type="SAM" id="Phobius"/>
    </source>
</evidence>
<reference evidence="18" key="1">
    <citation type="submission" date="2025-08" db="UniProtKB">
        <authorList>
            <consortium name="RefSeq"/>
        </authorList>
    </citation>
    <scope>IDENTIFICATION</scope>
</reference>
<comment type="subcellular location">
    <subcellularLocation>
        <location evidence="3">Endomembrane system</location>
    </subcellularLocation>
    <subcellularLocation>
        <location evidence="2">Endosome</location>
    </subcellularLocation>
    <subcellularLocation>
        <location evidence="4">Membrane</location>
        <topology evidence="4">Single-pass type I membrane protein</topology>
    </subcellularLocation>
</comment>
<keyword evidence="12 15" id="KW-0472">Membrane</keyword>
<dbReference type="RefSeq" id="XP_023578194.1">
    <property type="nucleotide sequence ID" value="XM_023722426.1"/>
</dbReference>
<evidence type="ECO:0000256" key="9">
    <source>
        <dbReference type="ARBA" id="ARBA00022859"/>
    </source>
</evidence>
<keyword evidence="6" id="KW-0490">MHC I</keyword>
<evidence type="ECO:0000256" key="4">
    <source>
        <dbReference type="ARBA" id="ARBA00004479"/>
    </source>
</evidence>
<evidence type="ECO:0000256" key="3">
    <source>
        <dbReference type="ARBA" id="ARBA00004308"/>
    </source>
</evidence>
<organism evidence="17 18">
    <name type="scientific">Octodon degus</name>
    <name type="common">Degu</name>
    <name type="synonym">Sciurus degus</name>
    <dbReference type="NCBI Taxonomy" id="10160"/>
    <lineage>
        <taxon>Eukaryota</taxon>
        <taxon>Metazoa</taxon>
        <taxon>Chordata</taxon>
        <taxon>Craniata</taxon>
        <taxon>Vertebrata</taxon>
        <taxon>Euteleostomi</taxon>
        <taxon>Mammalia</taxon>
        <taxon>Eutheria</taxon>
        <taxon>Euarchontoglires</taxon>
        <taxon>Glires</taxon>
        <taxon>Rodentia</taxon>
        <taxon>Hystricomorpha</taxon>
        <taxon>Octodontidae</taxon>
        <taxon>Octodon</taxon>
    </lineage>
</organism>
<accession>A0A6P6F148</accession>
<keyword evidence="7 15" id="KW-0812">Transmembrane</keyword>
<dbReference type="GO" id="GO:0002476">
    <property type="term" value="P:antigen processing and presentation of endogenous peptide antigen via MHC class Ib"/>
    <property type="evidence" value="ECO:0007669"/>
    <property type="project" value="TreeGrafter"/>
</dbReference>
<keyword evidence="11" id="KW-1064">Adaptive immunity</keyword>
<comment type="function">
    <text evidence="1">Involved in the presentation of foreign antigens to the immune system.</text>
</comment>
<keyword evidence="14" id="KW-0393">Immunoglobulin domain</keyword>
<feature type="non-terminal residue" evidence="18">
    <location>
        <position position="219"/>
    </location>
</feature>
<evidence type="ECO:0000256" key="6">
    <source>
        <dbReference type="ARBA" id="ARBA00022451"/>
    </source>
</evidence>
<dbReference type="PROSITE" id="PS00290">
    <property type="entry name" value="IG_MHC"/>
    <property type="match status" value="1"/>
</dbReference>
<dbReference type="GO" id="GO:0005102">
    <property type="term" value="F:signaling receptor binding"/>
    <property type="evidence" value="ECO:0007669"/>
    <property type="project" value="TreeGrafter"/>
</dbReference>
<dbReference type="GO" id="GO:0042612">
    <property type="term" value="C:MHC class I protein complex"/>
    <property type="evidence" value="ECO:0007669"/>
    <property type="project" value="UniProtKB-KW"/>
</dbReference>
<comment type="similarity">
    <text evidence="5">Belongs to the MHC class I family.</text>
</comment>
<sequence>MQFAYDGADYIALDEDLSSWVAADTASQKTQRKWVEADVAEQDRAYLQGECVEWLGRHLELGKESLQRADPPETHVTHHPISKEEVTLRCWALGFYPEEITMTWQRDGQDLTQDMELVETRPDGSGTFQKWVAVVVPSGEEQKYTCRVQHEGLPEPRTLTWESPPQTAIPILGVVATVILLVVVVIGSVVAFMMWKKKKKAGLKGGIYVQPASSDSFQS</sequence>
<evidence type="ECO:0000256" key="7">
    <source>
        <dbReference type="ARBA" id="ARBA00022692"/>
    </source>
</evidence>
<dbReference type="GO" id="GO:0005768">
    <property type="term" value="C:endosome"/>
    <property type="evidence" value="ECO:0007669"/>
    <property type="project" value="UniProtKB-SubCell"/>
</dbReference>
<evidence type="ECO:0000256" key="8">
    <source>
        <dbReference type="ARBA" id="ARBA00022753"/>
    </source>
</evidence>
<dbReference type="Gene3D" id="2.60.40.10">
    <property type="entry name" value="Immunoglobulins"/>
    <property type="match status" value="1"/>
</dbReference>
<evidence type="ECO:0000256" key="1">
    <source>
        <dbReference type="ARBA" id="ARBA00002297"/>
    </source>
</evidence>
<dbReference type="SMART" id="SM00407">
    <property type="entry name" value="IGc1"/>
    <property type="match status" value="1"/>
</dbReference>
<dbReference type="InParanoid" id="A0A6P6F148"/>
<dbReference type="SUPFAM" id="SSF48726">
    <property type="entry name" value="Immunoglobulin"/>
    <property type="match status" value="1"/>
</dbReference>
<dbReference type="PANTHER" id="PTHR16675:SF251">
    <property type="entry name" value="HLA CLASS I HISTOCOMPATIBILITY ANTIGEN, C ALPHA CHAIN"/>
    <property type="match status" value="1"/>
</dbReference>
<dbReference type="GO" id="GO:0002250">
    <property type="term" value="P:adaptive immune response"/>
    <property type="evidence" value="ECO:0007669"/>
    <property type="project" value="UniProtKB-KW"/>
</dbReference>
<keyword evidence="13" id="KW-0325">Glycoprotein</keyword>
<dbReference type="InterPro" id="IPR007110">
    <property type="entry name" value="Ig-like_dom"/>
</dbReference>
<keyword evidence="9" id="KW-0391">Immunity</keyword>
<evidence type="ECO:0000313" key="17">
    <source>
        <dbReference type="Proteomes" id="UP000515203"/>
    </source>
</evidence>